<dbReference type="OrthoDB" id="2155538at2759"/>
<dbReference type="EMBL" id="VTPC01002656">
    <property type="protein sequence ID" value="KAF2899739.1"/>
    <property type="molecule type" value="Genomic_DNA"/>
</dbReference>
<dbReference type="InterPro" id="IPR043408">
    <property type="entry name" value="IQCK"/>
</dbReference>
<evidence type="ECO:0000313" key="2">
    <source>
        <dbReference type="Proteomes" id="UP000801492"/>
    </source>
</evidence>
<sequence length="214" mass="25561">MEIFKECVCPTEQISVDISTTQVSKETEDLEEIDKDELIEDEFVPHNKIWQEISDQFDEQRRQIEQYRLSKAAECEVPLNPAVEFLEKSVFPLLIPHILVATVNKANELECTEHQKSAFNSIDFIAEMLWNLNPKHPERKTKWTYIFDVKWANKWLKDHPRPFYPFSWIWSKDYAATKIQAAMRGHWVRCRKDVQEMRQFWKTLAKEKKTEAKN</sequence>
<organism evidence="1 2">
    <name type="scientific">Ignelater luminosus</name>
    <name type="common">Cucubano</name>
    <name type="synonym">Pyrophorus luminosus</name>
    <dbReference type="NCBI Taxonomy" id="2038154"/>
    <lineage>
        <taxon>Eukaryota</taxon>
        <taxon>Metazoa</taxon>
        <taxon>Ecdysozoa</taxon>
        <taxon>Arthropoda</taxon>
        <taxon>Hexapoda</taxon>
        <taxon>Insecta</taxon>
        <taxon>Pterygota</taxon>
        <taxon>Neoptera</taxon>
        <taxon>Endopterygota</taxon>
        <taxon>Coleoptera</taxon>
        <taxon>Polyphaga</taxon>
        <taxon>Elateriformia</taxon>
        <taxon>Elateroidea</taxon>
        <taxon>Elateridae</taxon>
        <taxon>Agrypninae</taxon>
        <taxon>Pyrophorini</taxon>
        <taxon>Ignelater</taxon>
    </lineage>
</organism>
<dbReference type="Proteomes" id="UP000801492">
    <property type="component" value="Unassembled WGS sequence"/>
</dbReference>
<keyword evidence="2" id="KW-1185">Reference proteome</keyword>
<gene>
    <name evidence="1" type="ORF">ILUMI_06436</name>
</gene>
<dbReference type="Pfam" id="PF00612">
    <property type="entry name" value="IQ"/>
    <property type="match status" value="1"/>
</dbReference>
<dbReference type="PANTHER" id="PTHR34927:SF1">
    <property type="entry name" value="IQ DOMAIN-CONTAINING PROTEIN K"/>
    <property type="match status" value="1"/>
</dbReference>
<dbReference type="PROSITE" id="PS50096">
    <property type="entry name" value="IQ"/>
    <property type="match status" value="1"/>
</dbReference>
<accession>A0A8K0D5R5</accession>
<evidence type="ECO:0000313" key="1">
    <source>
        <dbReference type="EMBL" id="KAF2899739.1"/>
    </source>
</evidence>
<dbReference type="InterPro" id="IPR000048">
    <property type="entry name" value="IQ_motif_EF-hand-BS"/>
</dbReference>
<dbReference type="PANTHER" id="PTHR34927">
    <property type="entry name" value="IQ DOMAIN-CONTAINING PROTEIN K"/>
    <property type="match status" value="1"/>
</dbReference>
<protein>
    <recommendedName>
        <fullName evidence="3">IQ domain-containing protein K</fullName>
    </recommendedName>
</protein>
<comment type="caution">
    <text evidence="1">The sequence shown here is derived from an EMBL/GenBank/DDBJ whole genome shotgun (WGS) entry which is preliminary data.</text>
</comment>
<name>A0A8K0D5R5_IGNLU</name>
<evidence type="ECO:0008006" key="3">
    <source>
        <dbReference type="Google" id="ProtNLM"/>
    </source>
</evidence>
<reference evidence="1" key="1">
    <citation type="submission" date="2019-08" db="EMBL/GenBank/DDBJ databases">
        <title>The genome of the North American firefly Photinus pyralis.</title>
        <authorList>
            <consortium name="Photinus pyralis genome working group"/>
            <person name="Fallon T.R."/>
            <person name="Sander Lower S.E."/>
            <person name="Weng J.-K."/>
        </authorList>
    </citation>
    <scope>NUCLEOTIDE SEQUENCE</scope>
    <source>
        <strain evidence="1">TRF0915ILg1</strain>
        <tissue evidence="1">Whole body</tissue>
    </source>
</reference>
<dbReference type="AlphaFoldDB" id="A0A8K0D5R5"/>
<proteinExistence type="predicted"/>